<evidence type="ECO:0000313" key="1">
    <source>
        <dbReference type="EMBL" id="RNA17153.1"/>
    </source>
</evidence>
<gene>
    <name evidence="1" type="ORF">BpHYR1_004121</name>
</gene>
<keyword evidence="2" id="KW-1185">Reference proteome</keyword>
<dbReference type="Proteomes" id="UP000276133">
    <property type="component" value="Unassembled WGS sequence"/>
</dbReference>
<protein>
    <submittedName>
        <fullName evidence="1">Uncharacterized protein</fullName>
    </submittedName>
</protein>
<comment type="caution">
    <text evidence="1">The sequence shown here is derived from an EMBL/GenBank/DDBJ whole genome shotgun (WGS) entry which is preliminary data.</text>
</comment>
<reference evidence="1 2" key="1">
    <citation type="journal article" date="2018" name="Sci. Rep.">
        <title>Genomic signatures of local adaptation to the degree of environmental predictability in rotifers.</title>
        <authorList>
            <person name="Franch-Gras L."/>
            <person name="Hahn C."/>
            <person name="Garcia-Roger E.M."/>
            <person name="Carmona M.J."/>
            <person name="Serra M."/>
            <person name="Gomez A."/>
        </authorList>
    </citation>
    <scope>NUCLEOTIDE SEQUENCE [LARGE SCALE GENOMIC DNA]</scope>
    <source>
        <strain evidence="1">HYR1</strain>
    </source>
</reference>
<organism evidence="1 2">
    <name type="scientific">Brachionus plicatilis</name>
    <name type="common">Marine rotifer</name>
    <name type="synonym">Brachionus muelleri</name>
    <dbReference type="NCBI Taxonomy" id="10195"/>
    <lineage>
        <taxon>Eukaryota</taxon>
        <taxon>Metazoa</taxon>
        <taxon>Spiralia</taxon>
        <taxon>Gnathifera</taxon>
        <taxon>Rotifera</taxon>
        <taxon>Eurotatoria</taxon>
        <taxon>Monogononta</taxon>
        <taxon>Pseudotrocha</taxon>
        <taxon>Ploima</taxon>
        <taxon>Brachionidae</taxon>
        <taxon>Brachionus</taxon>
    </lineage>
</organism>
<dbReference type="EMBL" id="REGN01004524">
    <property type="protein sequence ID" value="RNA17153.1"/>
    <property type="molecule type" value="Genomic_DNA"/>
</dbReference>
<sequence length="266" mass="31291">MAGQILENREVAGQLSAKIKPTANRNYYLSKFWIIFIKIDDENLISFNSGLGLSLEESVETCPVCGGYFEILNVTHWLAQKKVILEITFGPVIIYKKLKKHFLNPLKSITNGLRKCFFNFFLFSKSTLHTQIFRKADFYVKSIFLVIKWRIYKIISFVIIIKDIFSKLSSLFLHHEKICGMAKDIIKIALPHNFYVVFAYLFLHSNFLKFNSVAILNGTKIFYKKYRNYKKYIKEKVFLKVKSHCLSMINRVPKLAHRRKNTFFLE</sequence>
<evidence type="ECO:0000313" key="2">
    <source>
        <dbReference type="Proteomes" id="UP000276133"/>
    </source>
</evidence>
<accession>A0A3M7R0S3</accession>
<name>A0A3M7R0S3_BRAPC</name>
<proteinExistence type="predicted"/>
<dbReference type="AlphaFoldDB" id="A0A3M7R0S3"/>